<name>C9LKA8_9BACT</name>
<comment type="caution">
    <text evidence="1">The sequence shown here is derived from an EMBL/GenBank/DDBJ whole genome shotgun (WGS) entry which is preliminary data.</text>
</comment>
<dbReference type="STRING" id="626522.GCWU000325_02673"/>
<dbReference type="Proteomes" id="UP000003460">
    <property type="component" value="Unassembled WGS sequence"/>
</dbReference>
<reference evidence="1" key="1">
    <citation type="submission" date="2009-09" db="EMBL/GenBank/DDBJ databases">
        <authorList>
            <person name="Weinstock G."/>
            <person name="Sodergren E."/>
            <person name="Clifton S."/>
            <person name="Fulton L."/>
            <person name="Fulton B."/>
            <person name="Courtney L."/>
            <person name="Fronick C."/>
            <person name="Harrison M."/>
            <person name="Strong C."/>
            <person name="Farmer C."/>
            <person name="Delahaunty K."/>
            <person name="Markovic C."/>
            <person name="Hall O."/>
            <person name="Minx P."/>
            <person name="Tomlinson C."/>
            <person name="Mitreva M."/>
            <person name="Nelson J."/>
            <person name="Hou S."/>
            <person name="Wollam A."/>
            <person name="Pepin K.H."/>
            <person name="Johnson M."/>
            <person name="Bhonagiri V."/>
            <person name="Nash W.E."/>
            <person name="Warren W."/>
            <person name="Chinwalla A."/>
            <person name="Mardis E.R."/>
            <person name="Wilson R.K."/>
        </authorList>
    </citation>
    <scope>NUCLEOTIDE SEQUENCE [LARGE SCALE GENOMIC DNA]</scope>
    <source>
        <strain evidence="1">ATCC 51259</strain>
    </source>
</reference>
<gene>
    <name evidence="1" type="ORF">GCWU000325_02673</name>
</gene>
<dbReference type="HOGENOM" id="CLU_3220343_0_0_10"/>
<dbReference type="AlphaFoldDB" id="C9LKA8"/>
<evidence type="ECO:0000313" key="2">
    <source>
        <dbReference type="Proteomes" id="UP000003460"/>
    </source>
</evidence>
<organism evidence="1 2">
    <name type="scientific">Alloprevotella tannerae ATCC 51259</name>
    <dbReference type="NCBI Taxonomy" id="626522"/>
    <lineage>
        <taxon>Bacteria</taxon>
        <taxon>Pseudomonadati</taxon>
        <taxon>Bacteroidota</taxon>
        <taxon>Bacteroidia</taxon>
        <taxon>Bacteroidales</taxon>
        <taxon>Prevotellaceae</taxon>
        <taxon>Alloprevotella</taxon>
    </lineage>
</organism>
<protein>
    <submittedName>
        <fullName evidence="1">Uncharacterized protein</fullName>
    </submittedName>
</protein>
<sequence length="44" mass="4815">MKSTATPTRAITPTGTNRCHRIVLLPISEAKVAKALRPTKSKRL</sequence>
<dbReference type="EMBL" id="ACIJ02000028">
    <property type="protein sequence ID" value="EEX70630.1"/>
    <property type="molecule type" value="Genomic_DNA"/>
</dbReference>
<accession>C9LKA8</accession>
<keyword evidence="2" id="KW-1185">Reference proteome</keyword>
<proteinExistence type="predicted"/>
<evidence type="ECO:0000313" key="1">
    <source>
        <dbReference type="EMBL" id="EEX70630.1"/>
    </source>
</evidence>